<comment type="caution">
    <text evidence="2">The sequence shown here is derived from an EMBL/GenBank/DDBJ whole genome shotgun (WGS) entry which is preliminary data.</text>
</comment>
<dbReference type="InterPro" id="IPR007815">
    <property type="entry name" value="Emycin_Estase"/>
</dbReference>
<dbReference type="InterPro" id="IPR006311">
    <property type="entry name" value="TAT_signal"/>
</dbReference>
<accession>A0ABW9NW01</accession>
<dbReference type="PANTHER" id="PTHR31299">
    <property type="entry name" value="ESTERASE, PUTATIVE (AFU_ORTHOLOGUE AFUA_1G05850)-RELATED"/>
    <property type="match status" value="1"/>
</dbReference>
<dbReference type="Gene3D" id="1.20.1440.30">
    <property type="entry name" value="Biosynthetic Protein domain"/>
    <property type="match status" value="1"/>
</dbReference>
<name>A0ABW9NW01_9ACTN</name>
<dbReference type="PIRSF" id="PIRSF036794">
    <property type="entry name" value="UCP_erythr_ester"/>
    <property type="match status" value="1"/>
</dbReference>
<reference evidence="2 3" key="1">
    <citation type="submission" date="2019-06" db="EMBL/GenBank/DDBJ databases">
        <title>Comparative genomics and metabolomics analyses of clavulanic acid producing Streptomyces species provides insight into specialized metabolism and evolution of beta-lactam biosynthetic gene clusters.</title>
        <authorList>
            <person name="Moore M.A."/>
            <person name="Cruz-Morales P."/>
            <person name="Barona Gomez F."/>
            <person name="Kapil T."/>
        </authorList>
    </citation>
    <scope>NUCLEOTIDE SEQUENCE [LARGE SCALE GENOMIC DNA]</scope>
    <source>
        <strain evidence="2 3">T-272</strain>
    </source>
</reference>
<evidence type="ECO:0000256" key="1">
    <source>
        <dbReference type="SAM" id="SignalP"/>
    </source>
</evidence>
<dbReference type="RefSeq" id="WP_153484449.1">
    <property type="nucleotide sequence ID" value="NZ_VDEQ01000202.1"/>
</dbReference>
<organism evidence="2 3">
    <name type="scientific">Streptomyces katsurahamanus</name>
    <dbReference type="NCBI Taxonomy" id="2577098"/>
    <lineage>
        <taxon>Bacteria</taxon>
        <taxon>Bacillati</taxon>
        <taxon>Actinomycetota</taxon>
        <taxon>Actinomycetes</taxon>
        <taxon>Kitasatosporales</taxon>
        <taxon>Streptomycetaceae</taxon>
        <taxon>Streptomyces</taxon>
    </lineage>
</organism>
<sequence length="455" mass="50140">MDGHRKRISRRGLLATAVIAMGAVLAPVAAQAAPGSGAGSAHAAGGKQDPVRALEKAAHPLRSTEPGKKTGDLRALGAMIGDATVVGLGEATHGSHEFFTMKERVFRYLVEEKGFTTFALELGWSAGLRIDEYLQTGKGDARQIAKETLANSPWEREEFVSLIEWMRDYNRRNPGRTVHFMGDDIGSPAVSDEFFGRVTGYMKRHHPETLPRLDELYTGLRPIDDVFAYLGKPLAERRRLAAQAQQALELISAQGSGGEAFAWAEQNARSIAQTARFLTMDPDDPESVAAAQLYRDEVMAQNVTWWQRRTGDKILLSAQNDHVGYAAGDPKLYPKTQGAFLRDTMGESYLPIGFTFNQGSFLSKDAALGGDWKKFTVGAATPGMNEHTLGKVRYRDYYLDARKAPAAARAWLNVARPTRNFGTQYPWPDSDIAIARSFDVLIHLDEVREADKLKP</sequence>
<dbReference type="EMBL" id="VDEQ01000202">
    <property type="protein sequence ID" value="MQS37500.1"/>
    <property type="molecule type" value="Genomic_DNA"/>
</dbReference>
<dbReference type="Pfam" id="PF05139">
    <property type="entry name" value="Erythro_esteras"/>
    <property type="match status" value="1"/>
</dbReference>
<evidence type="ECO:0000313" key="3">
    <source>
        <dbReference type="Proteomes" id="UP000460558"/>
    </source>
</evidence>
<proteinExistence type="predicted"/>
<protein>
    <submittedName>
        <fullName evidence="2">Erythromycin esterase family protein</fullName>
    </submittedName>
</protein>
<dbReference type="Proteomes" id="UP000460558">
    <property type="component" value="Unassembled WGS sequence"/>
</dbReference>
<dbReference type="PANTHER" id="PTHR31299:SF0">
    <property type="entry name" value="ESTERASE, PUTATIVE (AFU_ORTHOLOGUE AFUA_1G05850)-RELATED"/>
    <property type="match status" value="1"/>
</dbReference>
<dbReference type="SUPFAM" id="SSF159501">
    <property type="entry name" value="EreA/ChaN-like"/>
    <property type="match status" value="1"/>
</dbReference>
<dbReference type="CDD" id="cd14728">
    <property type="entry name" value="Ere-like"/>
    <property type="match status" value="1"/>
</dbReference>
<feature type="chain" id="PRO_5046245793" evidence="1">
    <location>
        <begin position="33"/>
        <end position="455"/>
    </location>
</feature>
<feature type="signal peptide" evidence="1">
    <location>
        <begin position="1"/>
        <end position="32"/>
    </location>
</feature>
<keyword evidence="3" id="KW-1185">Reference proteome</keyword>
<gene>
    <name evidence="2" type="ORF">FFZ77_18260</name>
</gene>
<evidence type="ECO:0000313" key="2">
    <source>
        <dbReference type="EMBL" id="MQS37500.1"/>
    </source>
</evidence>
<dbReference type="Gene3D" id="3.40.1660.10">
    <property type="entry name" value="EreA-like (biosynthetic domain)"/>
    <property type="match status" value="1"/>
</dbReference>
<dbReference type="Gene3D" id="3.30.1870.10">
    <property type="entry name" value="EreA-like, domain 2"/>
    <property type="match status" value="1"/>
</dbReference>
<keyword evidence="1" id="KW-0732">Signal</keyword>
<dbReference type="PROSITE" id="PS51318">
    <property type="entry name" value="TAT"/>
    <property type="match status" value="1"/>
</dbReference>
<dbReference type="InterPro" id="IPR052036">
    <property type="entry name" value="Hydrolase/PRTase-associated"/>
</dbReference>
<dbReference type="InterPro" id="IPR014622">
    <property type="entry name" value="UCP036794_erythomycin"/>
</dbReference>